<dbReference type="AlphaFoldDB" id="A0AAC9IXR4"/>
<dbReference type="EMBL" id="CP015017">
    <property type="protein sequence ID" value="APC01358.1"/>
    <property type="molecule type" value="Genomic_DNA"/>
</dbReference>
<dbReference type="RefSeq" id="WP_071540145.1">
    <property type="nucleotide sequence ID" value="NZ_CP015017.1"/>
</dbReference>
<proteinExistence type="predicted"/>
<name>A0AAC9IXR4_9BURK</name>
<sequence length="83" mass="9183">MSNNNNIDELRLHLFDTLRGLKNGTVSVETAQAMSNVGKTIIDTAKVEIEFTKATGETVVSKFLESERELPPGITSIRQHRIA</sequence>
<accession>A0AAC9IXR4</accession>
<protein>
    <submittedName>
        <fullName evidence="1">Uncharacterized protein</fullName>
    </submittedName>
</protein>
<organism evidence="1 2">
    <name type="scientific">Polynucleobacter asymbioticus</name>
    <dbReference type="NCBI Taxonomy" id="576611"/>
    <lineage>
        <taxon>Bacteria</taxon>
        <taxon>Pseudomonadati</taxon>
        <taxon>Pseudomonadota</taxon>
        <taxon>Betaproteobacteria</taxon>
        <taxon>Burkholderiales</taxon>
        <taxon>Burkholderiaceae</taxon>
        <taxon>Polynucleobacter</taxon>
    </lineage>
</organism>
<evidence type="ECO:0000313" key="2">
    <source>
        <dbReference type="Proteomes" id="UP000182060"/>
    </source>
</evidence>
<evidence type="ECO:0000313" key="1">
    <source>
        <dbReference type="EMBL" id="APC01358.1"/>
    </source>
</evidence>
<reference evidence="1" key="1">
    <citation type="journal article" date="2017" name="Appl. Environ. Microbiol.">
        <title>Microdiversification of a pelagic Polynucleobacter species is mainly driven by acquisition of genomic islands from a partially interspecific gene pool.</title>
        <authorList>
            <person name="Hoetzinger M."/>
            <person name="Hahn M.W."/>
            <person name="Jezberova J."/>
            <person name="Schmidt J."/>
            <person name="Koll U."/>
        </authorList>
    </citation>
    <scope>NUCLEOTIDE SEQUENCE</scope>
    <source>
        <strain evidence="1">MWH-RechtKol4</strain>
    </source>
</reference>
<gene>
    <name evidence="1" type="ORF">AOC25_06890</name>
</gene>
<dbReference type="Proteomes" id="UP000182060">
    <property type="component" value="Chromosome"/>
</dbReference>